<protein>
    <submittedName>
        <fullName evidence="2">Uncharacterized protein</fullName>
    </submittedName>
</protein>
<evidence type="ECO:0000313" key="3">
    <source>
        <dbReference type="Proteomes" id="UP000307440"/>
    </source>
</evidence>
<sequence>MSKLDRVPLPRANKILRLLYASLTLSVTTLAISAIYRGYSSFGLSRFVSGVTFVFTLAFTVLTHRALSKKSDVADSTDVVTTEKLLAISRIPHIILTFILSLMWLATGLLEAFVVGYTFRTLSELKPTTTVQEVFIAAHQRPGLSIFVPVLALMYVPFPAEMVANVQSRTGLPADTLASMDPRDEAMLMEWLRNSLKPFAAVTAVETVVVLAQLGVLLAIGIMAIMERREVRRAAKLGAISI</sequence>
<organism evidence="2 3">
    <name type="scientific">Coprinopsis marcescibilis</name>
    <name type="common">Agaric fungus</name>
    <name type="synonym">Psathyrella marcescibilis</name>
    <dbReference type="NCBI Taxonomy" id="230819"/>
    <lineage>
        <taxon>Eukaryota</taxon>
        <taxon>Fungi</taxon>
        <taxon>Dikarya</taxon>
        <taxon>Basidiomycota</taxon>
        <taxon>Agaricomycotina</taxon>
        <taxon>Agaricomycetes</taxon>
        <taxon>Agaricomycetidae</taxon>
        <taxon>Agaricales</taxon>
        <taxon>Agaricineae</taxon>
        <taxon>Psathyrellaceae</taxon>
        <taxon>Coprinopsis</taxon>
    </lineage>
</organism>
<proteinExistence type="predicted"/>
<evidence type="ECO:0000256" key="1">
    <source>
        <dbReference type="SAM" id="Phobius"/>
    </source>
</evidence>
<feature type="transmembrane region" description="Helical" evidence="1">
    <location>
        <begin position="42"/>
        <end position="62"/>
    </location>
</feature>
<dbReference type="AlphaFoldDB" id="A0A5C3KI80"/>
<dbReference type="Proteomes" id="UP000307440">
    <property type="component" value="Unassembled WGS sequence"/>
</dbReference>
<keyword evidence="1" id="KW-1133">Transmembrane helix</keyword>
<keyword evidence="1" id="KW-0472">Membrane</keyword>
<feature type="transmembrane region" description="Helical" evidence="1">
    <location>
        <begin position="15"/>
        <end position="36"/>
    </location>
</feature>
<gene>
    <name evidence="2" type="ORF">FA15DRAFT_674099</name>
</gene>
<keyword evidence="3" id="KW-1185">Reference proteome</keyword>
<name>A0A5C3KI80_COPMA</name>
<keyword evidence="1" id="KW-0812">Transmembrane</keyword>
<accession>A0A5C3KI80</accession>
<feature type="transmembrane region" description="Helical" evidence="1">
    <location>
        <begin position="199"/>
        <end position="226"/>
    </location>
</feature>
<reference evidence="2 3" key="1">
    <citation type="journal article" date="2019" name="Nat. Ecol. Evol.">
        <title>Megaphylogeny resolves global patterns of mushroom evolution.</title>
        <authorList>
            <person name="Varga T."/>
            <person name="Krizsan K."/>
            <person name="Foldi C."/>
            <person name="Dima B."/>
            <person name="Sanchez-Garcia M."/>
            <person name="Sanchez-Ramirez S."/>
            <person name="Szollosi G.J."/>
            <person name="Szarkandi J.G."/>
            <person name="Papp V."/>
            <person name="Albert L."/>
            <person name="Andreopoulos W."/>
            <person name="Angelini C."/>
            <person name="Antonin V."/>
            <person name="Barry K.W."/>
            <person name="Bougher N.L."/>
            <person name="Buchanan P."/>
            <person name="Buyck B."/>
            <person name="Bense V."/>
            <person name="Catcheside P."/>
            <person name="Chovatia M."/>
            <person name="Cooper J."/>
            <person name="Damon W."/>
            <person name="Desjardin D."/>
            <person name="Finy P."/>
            <person name="Geml J."/>
            <person name="Haridas S."/>
            <person name="Hughes K."/>
            <person name="Justo A."/>
            <person name="Karasinski D."/>
            <person name="Kautmanova I."/>
            <person name="Kiss B."/>
            <person name="Kocsube S."/>
            <person name="Kotiranta H."/>
            <person name="LaButti K.M."/>
            <person name="Lechner B.E."/>
            <person name="Liimatainen K."/>
            <person name="Lipzen A."/>
            <person name="Lukacs Z."/>
            <person name="Mihaltcheva S."/>
            <person name="Morgado L.N."/>
            <person name="Niskanen T."/>
            <person name="Noordeloos M.E."/>
            <person name="Ohm R.A."/>
            <person name="Ortiz-Santana B."/>
            <person name="Ovrebo C."/>
            <person name="Racz N."/>
            <person name="Riley R."/>
            <person name="Savchenko A."/>
            <person name="Shiryaev A."/>
            <person name="Soop K."/>
            <person name="Spirin V."/>
            <person name="Szebenyi C."/>
            <person name="Tomsovsky M."/>
            <person name="Tulloss R.E."/>
            <person name="Uehling J."/>
            <person name="Grigoriev I.V."/>
            <person name="Vagvolgyi C."/>
            <person name="Papp T."/>
            <person name="Martin F.M."/>
            <person name="Miettinen O."/>
            <person name="Hibbett D.S."/>
            <person name="Nagy L.G."/>
        </authorList>
    </citation>
    <scope>NUCLEOTIDE SEQUENCE [LARGE SCALE GENOMIC DNA]</scope>
    <source>
        <strain evidence="2 3">CBS 121175</strain>
    </source>
</reference>
<feature type="transmembrane region" description="Helical" evidence="1">
    <location>
        <begin position="94"/>
        <end position="119"/>
    </location>
</feature>
<evidence type="ECO:0000313" key="2">
    <source>
        <dbReference type="EMBL" id="TFK19830.1"/>
    </source>
</evidence>
<dbReference type="EMBL" id="ML210323">
    <property type="protein sequence ID" value="TFK19830.1"/>
    <property type="molecule type" value="Genomic_DNA"/>
</dbReference>